<dbReference type="KEGG" id="ccas:EIB73_08085"/>
<dbReference type="OrthoDB" id="1260171at2"/>
<dbReference type="Proteomes" id="UP000270185">
    <property type="component" value="Chromosome"/>
</dbReference>
<keyword evidence="2" id="KW-1185">Reference proteome</keyword>
<dbReference type="AlphaFoldDB" id="A0A3G8XY09"/>
<dbReference type="RefSeq" id="WP_125024328.1">
    <property type="nucleotide sequence ID" value="NZ_CP034159.1"/>
</dbReference>
<evidence type="ECO:0008006" key="3">
    <source>
        <dbReference type="Google" id="ProtNLM"/>
    </source>
</evidence>
<reference evidence="2" key="1">
    <citation type="submission" date="2018-11" db="EMBL/GenBank/DDBJ databases">
        <title>Proposal to divide the Flavobacteriaceae and reorganize its genera based on Amino Acid Identity values calculated from whole genome sequences.</title>
        <authorList>
            <person name="Nicholson A.C."/>
            <person name="Gulvik C.A."/>
            <person name="Whitney A.M."/>
            <person name="Humrighouse B.W."/>
            <person name="Bell M."/>
            <person name="Holmes B."/>
            <person name="Steigerwalt A.G."/>
            <person name="Villarma A."/>
            <person name="Sheth M."/>
            <person name="Batra D."/>
            <person name="Pryor J."/>
            <person name="Bernardet J.-F."/>
            <person name="Hugo C."/>
            <person name="Kampfer P."/>
            <person name="Newman J.D."/>
            <person name="McQuiston J.R."/>
        </authorList>
    </citation>
    <scope>NUCLEOTIDE SEQUENCE [LARGE SCALE GENOMIC DNA]</scope>
    <source>
        <strain evidence="2">G0081</strain>
    </source>
</reference>
<organism evidence="1 2">
    <name type="scientific">Kaistella carnis</name>
    <dbReference type="NCBI Taxonomy" id="1241979"/>
    <lineage>
        <taxon>Bacteria</taxon>
        <taxon>Pseudomonadati</taxon>
        <taxon>Bacteroidota</taxon>
        <taxon>Flavobacteriia</taxon>
        <taxon>Flavobacteriales</taxon>
        <taxon>Weeksellaceae</taxon>
        <taxon>Chryseobacterium group</taxon>
        <taxon>Kaistella</taxon>
    </lineage>
</organism>
<evidence type="ECO:0000313" key="2">
    <source>
        <dbReference type="Proteomes" id="UP000270185"/>
    </source>
</evidence>
<sequence length="212" mass="24754">MKYFIICATMILFSCIESNGKKQVQQKKEIIQKSSEMNEIFPYTDKNVGEFYTFSTEQDRYIVTADEKKMNNFQHDKLILPIKENDFVIIPTVKDKYAITETLSFSSSIFCKVIVYNTIGDNDTPILNVQLDSYYNGQLRDQLLLDSRFTFETEYYRTFVINKDKSIKINKFSVNKLEFNEAGDILGEKKVADTVKVTVDYKLTDEGYFKKL</sequence>
<dbReference type="EMBL" id="CP034159">
    <property type="protein sequence ID" value="AZI33136.1"/>
    <property type="molecule type" value="Genomic_DNA"/>
</dbReference>
<gene>
    <name evidence="1" type="ORF">EIB73_08085</name>
</gene>
<proteinExistence type="predicted"/>
<evidence type="ECO:0000313" key="1">
    <source>
        <dbReference type="EMBL" id="AZI33136.1"/>
    </source>
</evidence>
<name>A0A3G8XY09_9FLAO</name>
<accession>A0A3G8XY09</accession>
<protein>
    <recommendedName>
        <fullName evidence="3">Lipoprotein</fullName>
    </recommendedName>
</protein>
<dbReference type="PROSITE" id="PS51257">
    <property type="entry name" value="PROKAR_LIPOPROTEIN"/>
    <property type="match status" value="1"/>
</dbReference>